<dbReference type="InterPro" id="IPR017907">
    <property type="entry name" value="Znf_RING_CS"/>
</dbReference>
<sequence>MDDFGEEEVVENPTLRAAYNLEPLHQNQALRWNYEVHLIGEKIYDKVIHLCEVCELPILVYGRMLPCKHIFCFDCARKYEKACRRCQGKVQKVEKSALGTVYVCTHGAPKHSTKGCRRTYLSQRDLQSHIAHRHVPKPSTTSSKHPPTTQAVLSGPVQLPLTQQQAAQHATQKQVSPIQSHLQSSSISVQGSLVTSVANLSHSQTSALVASGQQMSPIPPLIPGLGELRPVTNVSPAVLSQSSPMSQPAPSPNSLQQAMGLSYNPSPQTNSDIYRPLDMATMGQQQQHQQSLGMTSVHLQSVQNMQQYSQPQQFPGSTALLPQMGNNQQIAPTMPTQMHPITLSHQHSSLSASQNLDSYSKAQNIQTPLQQTPQSRNLITVPIQDEGQYRPQPYVPSMVSQTVNPSYPQARQNMPTQPQGYTQHPNSFASPTNFPHLGGQAQNIGCGVQNLGHPQSQGHPQGMGIQVQNMSHSQGLVGQAQTLGHPHSIGPQSQNLGNQAQNLGGHAKGIGGHPQNLSGSTQNMGGQVSNMGSQGQGMGNSPQGMQFNPSSGMQSGSPGMMLNQRPGNVHPRALMGAAAMGHFPPQHWQSPRIIQPRMTQGQPRPRPDNQFNPNNFYS</sequence>
<proteinExistence type="inferred from homology"/>
<dbReference type="Pfam" id="PF18408">
    <property type="entry name" value="zf_Hakai"/>
    <property type="match status" value="1"/>
</dbReference>
<dbReference type="GO" id="GO:0005634">
    <property type="term" value="C:nucleus"/>
    <property type="evidence" value="ECO:0007669"/>
    <property type="project" value="UniProtKB-SubCell"/>
</dbReference>
<feature type="region of interest" description="Disordered" evidence="15">
    <location>
        <begin position="505"/>
        <end position="569"/>
    </location>
</feature>
<keyword evidence="9" id="KW-0833">Ubl conjugation pathway</keyword>
<evidence type="ECO:0000256" key="6">
    <source>
        <dbReference type="ARBA" id="ARBA00022679"/>
    </source>
</evidence>
<evidence type="ECO:0000256" key="15">
    <source>
        <dbReference type="SAM" id="MobiDB-lite"/>
    </source>
</evidence>
<keyword evidence="10" id="KW-0862">Zinc</keyword>
<comment type="pathway">
    <text evidence="3">Protein modification; protein ubiquitination.</text>
</comment>
<keyword evidence="7" id="KW-0479">Metal-binding</keyword>
<feature type="compositionally biased region" description="Polar residues" evidence="15">
    <location>
        <begin position="609"/>
        <end position="618"/>
    </location>
</feature>
<dbReference type="InterPro" id="IPR013083">
    <property type="entry name" value="Znf_RING/FYVE/PHD"/>
</dbReference>
<dbReference type="GO" id="GO:0008270">
    <property type="term" value="F:zinc ion binding"/>
    <property type="evidence" value="ECO:0007669"/>
    <property type="project" value="UniProtKB-KW"/>
</dbReference>
<name>A0AAV2GZ63_LYMST</name>
<dbReference type="PROSITE" id="PS50089">
    <property type="entry name" value="ZF_RING_2"/>
    <property type="match status" value="1"/>
</dbReference>
<dbReference type="EC" id="2.3.2.27" evidence="4"/>
<accession>A0AAV2GZ63</accession>
<organism evidence="17 18">
    <name type="scientific">Lymnaea stagnalis</name>
    <name type="common">Great pond snail</name>
    <name type="synonym">Helix stagnalis</name>
    <dbReference type="NCBI Taxonomy" id="6523"/>
    <lineage>
        <taxon>Eukaryota</taxon>
        <taxon>Metazoa</taxon>
        <taxon>Spiralia</taxon>
        <taxon>Lophotrochozoa</taxon>
        <taxon>Mollusca</taxon>
        <taxon>Gastropoda</taxon>
        <taxon>Heterobranchia</taxon>
        <taxon>Euthyneura</taxon>
        <taxon>Panpulmonata</taxon>
        <taxon>Hygrophila</taxon>
        <taxon>Lymnaeoidea</taxon>
        <taxon>Lymnaeidae</taxon>
        <taxon>Lymnaea</taxon>
    </lineage>
</organism>
<evidence type="ECO:0000256" key="11">
    <source>
        <dbReference type="ARBA" id="ARBA00023242"/>
    </source>
</evidence>
<feature type="region of interest" description="Disordered" evidence="15">
    <location>
        <begin position="597"/>
        <end position="618"/>
    </location>
</feature>
<dbReference type="Gene3D" id="6.10.140.2210">
    <property type="match status" value="1"/>
</dbReference>
<evidence type="ECO:0000256" key="4">
    <source>
        <dbReference type="ARBA" id="ARBA00012483"/>
    </source>
</evidence>
<comment type="similarity">
    <text evidence="12">Belongs to the Hakai family.</text>
</comment>
<evidence type="ECO:0000256" key="1">
    <source>
        <dbReference type="ARBA" id="ARBA00000900"/>
    </source>
</evidence>
<gene>
    <name evidence="17" type="ORF">GSLYS_00000718001</name>
</gene>
<feature type="compositionally biased region" description="Low complexity" evidence="15">
    <location>
        <begin position="549"/>
        <end position="561"/>
    </location>
</feature>
<evidence type="ECO:0000256" key="8">
    <source>
        <dbReference type="ARBA" id="ARBA00022771"/>
    </source>
</evidence>
<dbReference type="GO" id="GO:0030155">
    <property type="term" value="P:regulation of cell adhesion"/>
    <property type="evidence" value="ECO:0007669"/>
    <property type="project" value="TreeGrafter"/>
</dbReference>
<evidence type="ECO:0000256" key="10">
    <source>
        <dbReference type="ARBA" id="ARBA00022833"/>
    </source>
</evidence>
<evidence type="ECO:0000256" key="2">
    <source>
        <dbReference type="ARBA" id="ARBA00004123"/>
    </source>
</evidence>
<dbReference type="InterPro" id="IPR001841">
    <property type="entry name" value="Znf_RING"/>
</dbReference>
<dbReference type="PANTHER" id="PTHR13480:SF0">
    <property type="entry name" value="E3 UBIQUITIN-PROTEIN LIGASE HAKAI"/>
    <property type="match status" value="1"/>
</dbReference>
<protein>
    <recommendedName>
        <fullName evidence="13">E3 ubiquitin-protein ligase Hakai</fullName>
        <ecNumber evidence="4">2.3.2.27</ecNumber>
    </recommendedName>
</protein>
<feature type="domain" description="RING-type" evidence="16">
    <location>
        <begin position="51"/>
        <end position="87"/>
    </location>
</feature>
<dbReference type="GO" id="GO:0016567">
    <property type="term" value="P:protein ubiquitination"/>
    <property type="evidence" value="ECO:0007669"/>
    <property type="project" value="InterPro"/>
</dbReference>
<dbReference type="InterPro" id="IPR040380">
    <property type="entry name" value="HAKAI-like_RING-HC"/>
</dbReference>
<evidence type="ECO:0000256" key="3">
    <source>
        <dbReference type="ARBA" id="ARBA00004906"/>
    </source>
</evidence>
<keyword evidence="11" id="KW-0539">Nucleus</keyword>
<evidence type="ECO:0000259" key="16">
    <source>
        <dbReference type="PROSITE" id="PS50089"/>
    </source>
</evidence>
<dbReference type="CDD" id="cd16508">
    <property type="entry name" value="RING-HC_HAKAI-like"/>
    <property type="match status" value="1"/>
</dbReference>
<dbReference type="Gene3D" id="3.30.40.10">
    <property type="entry name" value="Zinc/RING finger domain, C3HC4 (zinc finger)"/>
    <property type="match status" value="1"/>
</dbReference>
<keyword evidence="6" id="KW-0808">Transferase</keyword>
<keyword evidence="5" id="KW-0217">Developmental protein</keyword>
<evidence type="ECO:0000256" key="9">
    <source>
        <dbReference type="ARBA" id="ARBA00022786"/>
    </source>
</evidence>
<feature type="compositionally biased region" description="Polar residues" evidence="15">
    <location>
        <begin position="515"/>
        <end position="548"/>
    </location>
</feature>
<comment type="caution">
    <text evidence="17">The sequence shown here is derived from an EMBL/GenBank/DDBJ whole genome shotgun (WGS) entry which is preliminary data.</text>
</comment>
<keyword evidence="8 14" id="KW-0863">Zinc-finger</keyword>
<dbReference type="PROSITE" id="PS00518">
    <property type="entry name" value="ZF_RING_1"/>
    <property type="match status" value="1"/>
</dbReference>
<comment type="subcellular location">
    <subcellularLocation>
        <location evidence="2">Nucleus</location>
    </subcellularLocation>
</comment>
<evidence type="ECO:0000313" key="18">
    <source>
        <dbReference type="Proteomes" id="UP001497497"/>
    </source>
</evidence>
<dbReference type="GO" id="GO:0061630">
    <property type="term" value="F:ubiquitin protein ligase activity"/>
    <property type="evidence" value="ECO:0007669"/>
    <property type="project" value="UniProtKB-EC"/>
</dbReference>
<evidence type="ECO:0000256" key="13">
    <source>
        <dbReference type="ARBA" id="ARBA00041081"/>
    </source>
</evidence>
<evidence type="ECO:0000256" key="7">
    <source>
        <dbReference type="ARBA" id="ARBA00022723"/>
    </source>
</evidence>
<evidence type="ECO:0000256" key="5">
    <source>
        <dbReference type="ARBA" id="ARBA00022473"/>
    </source>
</evidence>
<keyword evidence="18" id="KW-1185">Reference proteome</keyword>
<comment type="catalytic activity">
    <reaction evidence="1">
        <text>S-ubiquitinyl-[E2 ubiquitin-conjugating enzyme]-L-cysteine + [acceptor protein]-L-lysine = [E2 ubiquitin-conjugating enzyme]-L-cysteine + N(6)-ubiquitinyl-[acceptor protein]-L-lysine.</text>
        <dbReference type="EC" id="2.3.2.27"/>
    </reaction>
</comment>
<dbReference type="EMBL" id="CAXITT010000006">
    <property type="protein sequence ID" value="CAL1526541.1"/>
    <property type="molecule type" value="Genomic_DNA"/>
</dbReference>
<evidence type="ECO:0000256" key="12">
    <source>
        <dbReference type="ARBA" id="ARBA00038499"/>
    </source>
</evidence>
<dbReference type="InterPro" id="IPR040383">
    <property type="entry name" value="HAKAI/CBLL2"/>
</dbReference>
<dbReference type="PANTHER" id="PTHR13480">
    <property type="entry name" value="E3 UBIQUITIN-PROTEIN LIGASE HAKAI-RELATED"/>
    <property type="match status" value="1"/>
</dbReference>
<dbReference type="InterPro" id="IPR041042">
    <property type="entry name" value="Znf_Hakai"/>
</dbReference>
<dbReference type="SUPFAM" id="SSF57850">
    <property type="entry name" value="RING/U-box"/>
    <property type="match status" value="1"/>
</dbReference>
<evidence type="ECO:0000256" key="14">
    <source>
        <dbReference type="PROSITE-ProRule" id="PRU00175"/>
    </source>
</evidence>
<reference evidence="17 18" key="1">
    <citation type="submission" date="2024-04" db="EMBL/GenBank/DDBJ databases">
        <authorList>
            <consortium name="Genoscope - CEA"/>
            <person name="William W."/>
        </authorList>
    </citation>
    <scope>NUCLEOTIDE SEQUENCE [LARGE SCALE GENOMIC DNA]</scope>
</reference>
<dbReference type="Proteomes" id="UP001497497">
    <property type="component" value="Unassembled WGS sequence"/>
</dbReference>
<evidence type="ECO:0000313" key="17">
    <source>
        <dbReference type="EMBL" id="CAL1526541.1"/>
    </source>
</evidence>
<dbReference type="AlphaFoldDB" id="A0AAV2GZ63"/>